<dbReference type="AlphaFoldDB" id="A0A9D9DKL5"/>
<dbReference type="PANTHER" id="PTHR40065">
    <property type="entry name" value="RNA-BINDING PROTEIN YHBY"/>
    <property type="match status" value="1"/>
</dbReference>
<evidence type="ECO:0000256" key="2">
    <source>
        <dbReference type="PROSITE-ProRule" id="PRU00626"/>
    </source>
</evidence>
<dbReference type="Gene3D" id="3.30.110.60">
    <property type="entry name" value="YhbY-like"/>
    <property type="match status" value="1"/>
</dbReference>
<name>A0A9D9DKL5_9BACL</name>
<dbReference type="InterPro" id="IPR001890">
    <property type="entry name" value="RNA-binding_CRM"/>
</dbReference>
<reference evidence="4" key="2">
    <citation type="journal article" date="2021" name="PeerJ">
        <title>Extensive microbial diversity within the chicken gut microbiome revealed by metagenomics and culture.</title>
        <authorList>
            <person name="Gilroy R."/>
            <person name="Ravi A."/>
            <person name="Getino M."/>
            <person name="Pursley I."/>
            <person name="Horton D.L."/>
            <person name="Alikhan N.F."/>
            <person name="Baker D."/>
            <person name="Gharbi K."/>
            <person name="Hall N."/>
            <person name="Watson M."/>
            <person name="Adriaenssens E.M."/>
            <person name="Foster-Nyarko E."/>
            <person name="Jarju S."/>
            <person name="Secka A."/>
            <person name="Antonio M."/>
            <person name="Oren A."/>
            <person name="Chaudhuri R.R."/>
            <person name="La Ragione R."/>
            <person name="Hildebrand F."/>
            <person name="Pallen M.J."/>
        </authorList>
    </citation>
    <scope>NUCLEOTIDE SEQUENCE</scope>
    <source>
        <strain evidence="4">11159</strain>
    </source>
</reference>
<evidence type="ECO:0000313" key="4">
    <source>
        <dbReference type="EMBL" id="MBO8428161.1"/>
    </source>
</evidence>
<dbReference type="PANTHER" id="PTHR40065:SF3">
    <property type="entry name" value="RNA-BINDING PROTEIN YHBY"/>
    <property type="match status" value="1"/>
</dbReference>
<evidence type="ECO:0000259" key="3">
    <source>
        <dbReference type="PROSITE" id="PS51295"/>
    </source>
</evidence>
<dbReference type="SUPFAM" id="SSF75471">
    <property type="entry name" value="YhbY-like"/>
    <property type="match status" value="1"/>
</dbReference>
<gene>
    <name evidence="4" type="ORF">IAC58_06440</name>
</gene>
<comment type="caution">
    <text evidence="4">The sequence shown here is derived from an EMBL/GenBank/DDBJ whole genome shotgun (WGS) entry which is preliminary data.</text>
</comment>
<dbReference type="PROSITE" id="PS51295">
    <property type="entry name" value="CRM"/>
    <property type="match status" value="1"/>
</dbReference>
<dbReference type="EMBL" id="JADIMY010000122">
    <property type="protein sequence ID" value="MBO8428161.1"/>
    <property type="molecule type" value="Genomic_DNA"/>
</dbReference>
<evidence type="ECO:0000313" key="5">
    <source>
        <dbReference type="Proteomes" id="UP000823613"/>
    </source>
</evidence>
<dbReference type="GO" id="GO:0003723">
    <property type="term" value="F:RNA binding"/>
    <property type="evidence" value="ECO:0007669"/>
    <property type="project" value="UniProtKB-UniRule"/>
</dbReference>
<sequence>MLNKKQKEFLKHYSSTNQILKFNIGKNLIDQNVIDMINNALNKYELIKLNFLKSSLENKSLEEMLLDLSSKLHFDIIFKIGKVVTIYRENKKSNLHININV</sequence>
<reference evidence="4" key="1">
    <citation type="submission" date="2020-10" db="EMBL/GenBank/DDBJ databases">
        <authorList>
            <person name="Gilroy R."/>
        </authorList>
    </citation>
    <scope>NUCLEOTIDE SEQUENCE</scope>
    <source>
        <strain evidence="4">11159</strain>
    </source>
</reference>
<dbReference type="Proteomes" id="UP000823613">
    <property type="component" value="Unassembled WGS sequence"/>
</dbReference>
<accession>A0A9D9DKL5</accession>
<feature type="domain" description="CRM" evidence="3">
    <location>
        <begin position="1"/>
        <end position="99"/>
    </location>
</feature>
<dbReference type="Pfam" id="PF01985">
    <property type="entry name" value="CRS1_YhbY"/>
    <property type="match status" value="1"/>
</dbReference>
<organism evidence="4 5">
    <name type="scientific">Candidatus Onthovivens merdipullorum</name>
    <dbReference type="NCBI Taxonomy" id="2840889"/>
    <lineage>
        <taxon>Bacteria</taxon>
        <taxon>Bacillati</taxon>
        <taxon>Bacillota</taxon>
        <taxon>Bacilli</taxon>
        <taxon>Bacillales</taxon>
        <taxon>Candidatus Onthovivens</taxon>
    </lineage>
</organism>
<evidence type="ECO:0000256" key="1">
    <source>
        <dbReference type="ARBA" id="ARBA00022884"/>
    </source>
</evidence>
<dbReference type="InterPro" id="IPR051925">
    <property type="entry name" value="RNA-binding_domain"/>
</dbReference>
<dbReference type="SMART" id="SM01103">
    <property type="entry name" value="CRS1_YhbY"/>
    <property type="match status" value="1"/>
</dbReference>
<proteinExistence type="predicted"/>
<keyword evidence="1 2" id="KW-0694">RNA-binding</keyword>
<dbReference type="InterPro" id="IPR035920">
    <property type="entry name" value="YhbY-like_sf"/>
</dbReference>
<protein>
    <submittedName>
        <fullName evidence="4">YhbY family RNA-binding protein</fullName>
    </submittedName>
</protein>